<feature type="signal peptide" evidence="2">
    <location>
        <begin position="1"/>
        <end position="20"/>
    </location>
</feature>
<keyword evidence="2" id="KW-0732">Signal</keyword>
<comment type="caution">
    <text evidence="3">The sequence shown here is derived from an EMBL/GenBank/DDBJ whole genome shotgun (WGS) entry which is preliminary data.</text>
</comment>
<feature type="compositionally biased region" description="Basic and acidic residues" evidence="1">
    <location>
        <begin position="132"/>
        <end position="143"/>
    </location>
</feature>
<evidence type="ECO:0000256" key="1">
    <source>
        <dbReference type="SAM" id="MobiDB-lite"/>
    </source>
</evidence>
<dbReference type="EMBL" id="JAABOQ010000007">
    <property type="protein sequence ID" value="NER18717.1"/>
    <property type="molecule type" value="Genomic_DNA"/>
</dbReference>
<protein>
    <recommendedName>
        <fullName evidence="5">DUF4890 domain-containing protein</fullName>
    </recommendedName>
</protein>
<evidence type="ECO:0000313" key="4">
    <source>
        <dbReference type="Proteomes" id="UP000474296"/>
    </source>
</evidence>
<keyword evidence="4" id="KW-1185">Reference proteome</keyword>
<gene>
    <name evidence="3" type="ORF">GWK10_15975</name>
</gene>
<sequence length="152" mass="18146">MKKMIYLMLALLLVSGIGLAQHRKGPNHQKKTSVFEKYTPEQIATINSKRMALRLDLNSKQQKEVEALELEKAKFKKSKMAERKKEENADKAISEKDHFDRANERLDRQLAYQNSLKNILDDDQYKIWKQDMKDRKKRLGQERMKRKRNSRR</sequence>
<organism evidence="3 4">
    <name type="scientific">Spongiivirga citrea</name>
    <dbReference type="NCBI Taxonomy" id="1481457"/>
    <lineage>
        <taxon>Bacteria</taxon>
        <taxon>Pseudomonadati</taxon>
        <taxon>Bacteroidota</taxon>
        <taxon>Flavobacteriia</taxon>
        <taxon>Flavobacteriales</taxon>
        <taxon>Flavobacteriaceae</taxon>
        <taxon>Spongiivirga</taxon>
    </lineage>
</organism>
<dbReference type="RefSeq" id="WP_164033405.1">
    <property type="nucleotide sequence ID" value="NZ_JAABOQ010000007.1"/>
</dbReference>
<proteinExistence type="predicted"/>
<feature type="region of interest" description="Disordered" evidence="1">
    <location>
        <begin position="132"/>
        <end position="152"/>
    </location>
</feature>
<feature type="chain" id="PRO_5026880052" description="DUF4890 domain-containing protein" evidence="2">
    <location>
        <begin position="21"/>
        <end position="152"/>
    </location>
</feature>
<name>A0A6M0CT79_9FLAO</name>
<evidence type="ECO:0000313" key="3">
    <source>
        <dbReference type="EMBL" id="NER18717.1"/>
    </source>
</evidence>
<feature type="region of interest" description="Disordered" evidence="1">
    <location>
        <begin position="78"/>
        <end position="100"/>
    </location>
</feature>
<dbReference type="AlphaFoldDB" id="A0A6M0CT79"/>
<evidence type="ECO:0008006" key="5">
    <source>
        <dbReference type="Google" id="ProtNLM"/>
    </source>
</evidence>
<accession>A0A6M0CT79</accession>
<evidence type="ECO:0000256" key="2">
    <source>
        <dbReference type="SAM" id="SignalP"/>
    </source>
</evidence>
<dbReference type="Proteomes" id="UP000474296">
    <property type="component" value="Unassembled WGS sequence"/>
</dbReference>
<reference evidence="3 4" key="1">
    <citation type="submission" date="2020-01" db="EMBL/GenBank/DDBJ databases">
        <title>Spongiivirga citrea KCTC 32990T.</title>
        <authorList>
            <person name="Wang G."/>
        </authorList>
    </citation>
    <scope>NUCLEOTIDE SEQUENCE [LARGE SCALE GENOMIC DNA]</scope>
    <source>
        <strain evidence="3 4">KCTC 32990</strain>
    </source>
</reference>